<name>A0ABQ8UF16_9EUKA</name>
<dbReference type="EMBL" id="JAPMOS010000055">
    <property type="protein sequence ID" value="KAJ4457026.1"/>
    <property type="molecule type" value="Genomic_DNA"/>
</dbReference>
<evidence type="ECO:0000313" key="1">
    <source>
        <dbReference type="EMBL" id="KAJ4457026.1"/>
    </source>
</evidence>
<reference evidence="1" key="1">
    <citation type="journal article" date="2022" name="bioRxiv">
        <title>Genomics of Preaxostyla Flagellates Illuminates Evolutionary Transitions and the Path Towards Mitochondrial Loss.</title>
        <authorList>
            <person name="Novak L.V.F."/>
            <person name="Treitli S.C."/>
            <person name="Pyrih J."/>
            <person name="Halakuc P."/>
            <person name="Pipaliya S.V."/>
            <person name="Vacek V."/>
            <person name="Brzon O."/>
            <person name="Soukal P."/>
            <person name="Eme L."/>
            <person name="Dacks J.B."/>
            <person name="Karnkowska A."/>
            <person name="Elias M."/>
            <person name="Hampl V."/>
        </authorList>
    </citation>
    <scope>NUCLEOTIDE SEQUENCE</scope>
    <source>
        <strain evidence="1">RCP-MX</strain>
    </source>
</reference>
<accession>A0ABQ8UF16</accession>
<protein>
    <submittedName>
        <fullName evidence="1">Uncharacterized protein</fullName>
    </submittedName>
</protein>
<proteinExistence type="predicted"/>
<evidence type="ECO:0000313" key="2">
    <source>
        <dbReference type="Proteomes" id="UP001141327"/>
    </source>
</evidence>
<organism evidence="1 2">
    <name type="scientific">Paratrimastix pyriformis</name>
    <dbReference type="NCBI Taxonomy" id="342808"/>
    <lineage>
        <taxon>Eukaryota</taxon>
        <taxon>Metamonada</taxon>
        <taxon>Preaxostyla</taxon>
        <taxon>Paratrimastigidae</taxon>
        <taxon>Paratrimastix</taxon>
    </lineage>
</organism>
<keyword evidence="2" id="KW-1185">Reference proteome</keyword>
<sequence length="522" mass="58184">MFSDANYKQQAITATGSEFDIALAEGAMRQHRTLSRSFIDADSSHGYYILEIDFQLNRARTMDIYRKAGADDENWYLGYYLSPVARAHVRVLDPVTHQPTTDPIHSICLVFETYSGVENDNSFVLDHCNNASWENICAPFSKLLVLQPKWPHRQNLSSSNPATYSAQNTVYSVESPTSVIATTNDVINTTLNAVTVTGGTNPAYNNGYALSLLQRVQFLTNGEQLADVSALGMYMIGCRATPQERSKIFEMWKIGTAGADLQSALTAATPLNIPLYHVAPFYRVENFLIANHLNGKPQYQIDYAPYSRVINAGGGTVSTAPAPSFGSTTIYAVHPRFPEKQLDELQAVNNPQRMFLETFSSWDKIIPTGTTVISEPLTVDSVLSGIMFMITPDYGNGTAYDPYTEANRAEVQSWYLTANGRDIPNLETDPTEYGDYVNMNANLGMGYERQPKRVYTLSFPYEETWEHDVNLGVFRAATSSSQPILHITLKNATTAQMRLHVLFIYNRIGEVSNGQFHLRSIS</sequence>
<comment type="caution">
    <text evidence="1">The sequence shown here is derived from an EMBL/GenBank/DDBJ whole genome shotgun (WGS) entry which is preliminary data.</text>
</comment>
<dbReference type="Proteomes" id="UP001141327">
    <property type="component" value="Unassembled WGS sequence"/>
</dbReference>
<gene>
    <name evidence="1" type="ORF">PAPYR_7533</name>
</gene>